<comment type="caution">
    <text evidence="2">The sequence shown here is derived from an EMBL/GenBank/DDBJ whole genome shotgun (WGS) entry which is preliminary data.</text>
</comment>
<protein>
    <recommendedName>
        <fullName evidence="4">Lipoprotein</fullName>
    </recommendedName>
</protein>
<evidence type="ECO:0000256" key="1">
    <source>
        <dbReference type="SAM" id="MobiDB-lite"/>
    </source>
</evidence>
<reference evidence="2 3" key="1">
    <citation type="submission" date="2021-04" db="EMBL/GenBank/DDBJ databases">
        <authorList>
            <person name="Ivanova A."/>
        </authorList>
    </citation>
    <scope>NUCLEOTIDE SEQUENCE [LARGE SCALE GENOMIC DNA]</scope>
    <source>
        <strain evidence="2 3">G18</strain>
    </source>
</reference>
<sequence>MTVLRSTRPTDSSYRTAWGRRARAAVLVVFPVALLGCGSATPPGADSAPTPAGGPNDPAWVTNRPKLPPPDADRINYDEHTCTLTLYDLPGNDRWMVQMPGEGSGRPVTPQHRLPADTELSQVMVYYARPGVKPSAPVSVKQIRDSGNAHSSLAHFR</sequence>
<dbReference type="RefSeq" id="WP_210660054.1">
    <property type="nucleotide sequence ID" value="NZ_JAGKQQ010000001.1"/>
</dbReference>
<evidence type="ECO:0000313" key="3">
    <source>
        <dbReference type="Proteomes" id="UP000676565"/>
    </source>
</evidence>
<name>A0ABS5C098_9BACT</name>
<feature type="region of interest" description="Disordered" evidence="1">
    <location>
        <begin position="42"/>
        <end position="72"/>
    </location>
</feature>
<dbReference type="Proteomes" id="UP000676565">
    <property type="component" value="Unassembled WGS sequence"/>
</dbReference>
<organism evidence="2 3">
    <name type="scientific">Gemmata palustris</name>
    <dbReference type="NCBI Taxonomy" id="2822762"/>
    <lineage>
        <taxon>Bacteria</taxon>
        <taxon>Pseudomonadati</taxon>
        <taxon>Planctomycetota</taxon>
        <taxon>Planctomycetia</taxon>
        <taxon>Gemmatales</taxon>
        <taxon>Gemmataceae</taxon>
        <taxon>Gemmata</taxon>
    </lineage>
</organism>
<accession>A0ABS5C098</accession>
<evidence type="ECO:0008006" key="4">
    <source>
        <dbReference type="Google" id="ProtNLM"/>
    </source>
</evidence>
<proteinExistence type="predicted"/>
<gene>
    <name evidence="2" type="ORF">J8F10_29540</name>
</gene>
<keyword evidence="3" id="KW-1185">Reference proteome</keyword>
<evidence type="ECO:0000313" key="2">
    <source>
        <dbReference type="EMBL" id="MBP3959407.1"/>
    </source>
</evidence>
<dbReference type="EMBL" id="JAGKQQ010000001">
    <property type="protein sequence ID" value="MBP3959407.1"/>
    <property type="molecule type" value="Genomic_DNA"/>
</dbReference>